<dbReference type="SUPFAM" id="SSF53098">
    <property type="entry name" value="Ribonuclease H-like"/>
    <property type="match status" value="1"/>
</dbReference>
<sequence length="378" mass="42742">MSSKDKKMKQNPGKDYQYEGFEMEKYNNIVDFLHSNKLPDFGISNSDKTALKNKIGNFKRMCKDFCVGADGVTLLYIKTTASKKKQAASKDPIAEEDHSDDSNQDHSSDLKLSPTQTESKPRKVEPPTLHPVPPPREALTQWGIDLVNLPMAEGGYKHLVVAIEHLTKWVEARPLKTKGAGEVLEFFEELCSRFGMPKVLISDQGGEFCNKLLDDFCEANGIDHRMTAAYHPQSNSTAEWANQTIKKQLKKTAEDNCSTWPKHLNQVLFGLRTHVPRATKYSPFELVYGFKARFAVDNKLEEGSDQAGEDDDEEQSIMIYLASIDAHFDGIKHQRNIAHANIKIEQAKQKKAYDEKHTPCPFKKGDLVKLQQSRKGTR</sequence>
<dbReference type="AlphaFoldDB" id="A0A914WNL1"/>
<dbReference type="GO" id="GO:0003676">
    <property type="term" value="F:nucleic acid binding"/>
    <property type="evidence" value="ECO:0007669"/>
    <property type="project" value="InterPro"/>
</dbReference>
<proteinExistence type="predicted"/>
<dbReference type="InterPro" id="IPR012337">
    <property type="entry name" value="RNaseH-like_sf"/>
</dbReference>
<dbReference type="InterPro" id="IPR050951">
    <property type="entry name" value="Retrovirus_Pol_polyprotein"/>
</dbReference>
<feature type="compositionally biased region" description="Basic and acidic residues" evidence="1">
    <location>
        <begin position="348"/>
        <end position="367"/>
    </location>
</feature>
<evidence type="ECO:0000313" key="4">
    <source>
        <dbReference type="WBParaSite" id="PSAMB.scaffold4397size14774.g24270.t1"/>
    </source>
</evidence>
<protein>
    <submittedName>
        <fullName evidence="4">Integrase catalytic domain-containing protein</fullName>
    </submittedName>
</protein>
<dbReference type="PANTHER" id="PTHR37984">
    <property type="entry name" value="PROTEIN CBG26694"/>
    <property type="match status" value="1"/>
</dbReference>
<feature type="region of interest" description="Disordered" evidence="1">
    <location>
        <begin position="348"/>
        <end position="378"/>
    </location>
</feature>
<evidence type="ECO:0000313" key="3">
    <source>
        <dbReference type="Proteomes" id="UP000887566"/>
    </source>
</evidence>
<evidence type="ECO:0000259" key="2">
    <source>
        <dbReference type="PROSITE" id="PS50994"/>
    </source>
</evidence>
<dbReference type="Gene3D" id="3.30.420.10">
    <property type="entry name" value="Ribonuclease H-like superfamily/Ribonuclease H"/>
    <property type="match status" value="1"/>
</dbReference>
<dbReference type="GO" id="GO:0015074">
    <property type="term" value="P:DNA integration"/>
    <property type="evidence" value="ECO:0007669"/>
    <property type="project" value="InterPro"/>
</dbReference>
<evidence type="ECO:0000256" key="1">
    <source>
        <dbReference type="SAM" id="MobiDB-lite"/>
    </source>
</evidence>
<dbReference type="PANTHER" id="PTHR37984:SF5">
    <property type="entry name" value="PROTEIN NYNRIN-LIKE"/>
    <property type="match status" value="1"/>
</dbReference>
<accession>A0A914WNL1</accession>
<feature type="region of interest" description="Disordered" evidence="1">
    <location>
        <begin position="86"/>
        <end position="136"/>
    </location>
</feature>
<organism evidence="3 4">
    <name type="scientific">Plectus sambesii</name>
    <dbReference type="NCBI Taxonomy" id="2011161"/>
    <lineage>
        <taxon>Eukaryota</taxon>
        <taxon>Metazoa</taxon>
        <taxon>Ecdysozoa</taxon>
        <taxon>Nematoda</taxon>
        <taxon>Chromadorea</taxon>
        <taxon>Plectida</taxon>
        <taxon>Plectina</taxon>
        <taxon>Plectoidea</taxon>
        <taxon>Plectidae</taxon>
        <taxon>Plectus</taxon>
    </lineage>
</organism>
<dbReference type="PROSITE" id="PS50994">
    <property type="entry name" value="INTEGRASE"/>
    <property type="match status" value="1"/>
</dbReference>
<name>A0A914WNL1_9BILA</name>
<dbReference type="InterPro" id="IPR036397">
    <property type="entry name" value="RNaseH_sf"/>
</dbReference>
<dbReference type="WBParaSite" id="PSAMB.scaffold4397size14774.g24270.t1">
    <property type="protein sequence ID" value="PSAMB.scaffold4397size14774.g24270.t1"/>
    <property type="gene ID" value="PSAMB.scaffold4397size14774.g24270"/>
</dbReference>
<dbReference type="Proteomes" id="UP000887566">
    <property type="component" value="Unplaced"/>
</dbReference>
<dbReference type="Pfam" id="PF00665">
    <property type="entry name" value="rve"/>
    <property type="match status" value="1"/>
</dbReference>
<feature type="compositionally biased region" description="Basic and acidic residues" evidence="1">
    <location>
        <begin position="92"/>
        <end position="109"/>
    </location>
</feature>
<dbReference type="InterPro" id="IPR001584">
    <property type="entry name" value="Integrase_cat-core"/>
</dbReference>
<reference evidence="4" key="1">
    <citation type="submission" date="2022-11" db="UniProtKB">
        <authorList>
            <consortium name="WormBaseParasite"/>
        </authorList>
    </citation>
    <scope>IDENTIFICATION</scope>
</reference>
<keyword evidence="3" id="KW-1185">Reference proteome</keyword>
<feature type="domain" description="Integrase catalytic" evidence="2">
    <location>
        <begin position="130"/>
        <end position="291"/>
    </location>
</feature>